<dbReference type="OrthoDB" id="5374770at2759"/>
<evidence type="ECO:0000313" key="2">
    <source>
        <dbReference type="Proteomes" id="UP000799779"/>
    </source>
</evidence>
<reference evidence="1" key="1">
    <citation type="journal article" date="2020" name="Stud. Mycol.">
        <title>101 Dothideomycetes genomes: a test case for predicting lifestyles and emergence of pathogens.</title>
        <authorList>
            <person name="Haridas S."/>
            <person name="Albert R."/>
            <person name="Binder M."/>
            <person name="Bloem J."/>
            <person name="Labutti K."/>
            <person name="Salamov A."/>
            <person name="Andreopoulos B."/>
            <person name="Baker S."/>
            <person name="Barry K."/>
            <person name="Bills G."/>
            <person name="Bluhm B."/>
            <person name="Cannon C."/>
            <person name="Castanera R."/>
            <person name="Culley D."/>
            <person name="Daum C."/>
            <person name="Ezra D."/>
            <person name="Gonzalez J."/>
            <person name="Henrissat B."/>
            <person name="Kuo A."/>
            <person name="Liang C."/>
            <person name="Lipzen A."/>
            <person name="Lutzoni F."/>
            <person name="Magnuson J."/>
            <person name="Mondo S."/>
            <person name="Nolan M."/>
            <person name="Ohm R."/>
            <person name="Pangilinan J."/>
            <person name="Park H.-J."/>
            <person name="Ramirez L."/>
            <person name="Alfaro M."/>
            <person name="Sun H."/>
            <person name="Tritt A."/>
            <person name="Yoshinaga Y."/>
            <person name="Zwiers L.-H."/>
            <person name="Turgeon B."/>
            <person name="Goodwin S."/>
            <person name="Spatafora J."/>
            <person name="Crous P."/>
            <person name="Grigoriev I."/>
        </authorList>
    </citation>
    <scope>NUCLEOTIDE SEQUENCE</scope>
    <source>
        <strain evidence="1">CBS 123094</strain>
    </source>
</reference>
<keyword evidence="2" id="KW-1185">Reference proteome</keyword>
<gene>
    <name evidence="1" type="ORF">P154DRAFT_581612</name>
</gene>
<sequence>MDLQDESIQFEFEALETRRKTLGQAVSSMSLASAPLFENSTPDEDEEGILELVISKSHMSVRLRSIQQGTFDDKQSVLLIFDVVFQPYTPAKYRFKSARFEITFEKQTDVVPFFSQPRIMSYSPVFATGEVTSEQKTWEIGAEVTASVPLAPVTPEFSLSVSKGSSHSVGHKMIIQGTTKPPAKPFIVWWTLNEKQLVKEGLPHTCAFAVIVSCDGPFFAAFKTKAEVGAGSFSRTMISRREAKYRRWINPQREFGPQFGGNGTVFDLKALDLDLRYENESGVFFVVSVIT</sequence>
<organism evidence="1 2">
    <name type="scientific">Amniculicola lignicola CBS 123094</name>
    <dbReference type="NCBI Taxonomy" id="1392246"/>
    <lineage>
        <taxon>Eukaryota</taxon>
        <taxon>Fungi</taxon>
        <taxon>Dikarya</taxon>
        <taxon>Ascomycota</taxon>
        <taxon>Pezizomycotina</taxon>
        <taxon>Dothideomycetes</taxon>
        <taxon>Pleosporomycetidae</taxon>
        <taxon>Pleosporales</taxon>
        <taxon>Amniculicolaceae</taxon>
        <taxon>Amniculicola</taxon>
    </lineage>
</organism>
<dbReference type="EMBL" id="ML977654">
    <property type="protein sequence ID" value="KAF1994664.1"/>
    <property type="molecule type" value="Genomic_DNA"/>
</dbReference>
<dbReference type="Proteomes" id="UP000799779">
    <property type="component" value="Unassembled WGS sequence"/>
</dbReference>
<dbReference type="AlphaFoldDB" id="A0A6A5W059"/>
<name>A0A6A5W059_9PLEO</name>
<protein>
    <submittedName>
        <fullName evidence="1">Uncharacterized protein</fullName>
    </submittedName>
</protein>
<proteinExistence type="predicted"/>
<evidence type="ECO:0000313" key="1">
    <source>
        <dbReference type="EMBL" id="KAF1994664.1"/>
    </source>
</evidence>
<accession>A0A6A5W059</accession>